<organism evidence="1 2">
    <name type="scientific">Brassica napus</name>
    <name type="common">Rape</name>
    <dbReference type="NCBI Taxonomy" id="3708"/>
    <lineage>
        <taxon>Eukaryota</taxon>
        <taxon>Viridiplantae</taxon>
        <taxon>Streptophyta</taxon>
        <taxon>Embryophyta</taxon>
        <taxon>Tracheophyta</taxon>
        <taxon>Spermatophyta</taxon>
        <taxon>Magnoliopsida</taxon>
        <taxon>eudicotyledons</taxon>
        <taxon>Gunneridae</taxon>
        <taxon>Pentapetalae</taxon>
        <taxon>rosids</taxon>
        <taxon>malvids</taxon>
        <taxon>Brassicales</taxon>
        <taxon>Brassicaceae</taxon>
        <taxon>Brassiceae</taxon>
        <taxon>Brassica</taxon>
    </lineage>
</organism>
<protein>
    <submittedName>
        <fullName evidence="1">Uncharacterized protein</fullName>
    </submittedName>
</protein>
<dbReference type="Proteomes" id="UP000824890">
    <property type="component" value="Unassembled WGS sequence"/>
</dbReference>
<accession>A0ABQ7YQD9</accession>
<gene>
    <name evidence="1" type="ORF">HID58_077422</name>
</gene>
<name>A0ABQ7YQD9_BRANA</name>
<sequence>MRFCMSDSKLKKHTLGSRTFVIPCLPPPRVVSSVTLSPAFTAAVLLQSSHDSLSVSATPAYTTKPMALKSCIVSQPLSLISSRSRIKRASSRNTCTMKIRCDVAVKTAYRRLIWKGNEYQLIFLIKLSIFIEIEGRGLVKFVAHLKDDEFEFIDP</sequence>
<proteinExistence type="predicted"/>
<keyword evidence="2" id="KW-1185">Reference proteome</keyword>
<reference evidence="1 2" key="1">
    <citation type="submission" date="2021-05" db="EMBL/GenBank/DDBJ databases">
        <title>Genome Assembly of Synthetic Allotetraploid Brassica napus Reveals Homoeologous Exchanges between Subgenomes.</title>
        <authorList>
            <person name="Davis J.T."/>
        </authorList>
    </citation>
    <scope>NUCLEOTIDE SEQUENCE [LARGE SCALE GENOMIC DNA]</scope>
    <source>
        <strain evidence="2">cv. Da-Ae</strain>
        <tissue evidence="1">Seedling</tissue>
    </source>
</reference>
<comment type="caution">
    <text evidence="1">The sequence shown here is derived from an EMBL/GenBank/DDBJ whole genome shotgun (WGS) entry which is preliminary data.</text>
</comment>
<evidence type="ECO:0000313" key="2">
    <source>
        <dbReference type="Proteomes" id="UP000824890"/>
    </source>
</evidence>
<evidence type="ECO:0000313" key="1">
    <source>
        <dbReference type="EMBL" id="KAH0870400.1"/>
    </source>
</evidence>
<dbReference type="EMBL" id="JAGKQM010000017">
    <property type="protein sequence ID" value="KAH0870400.1"/>
    <property type="molecule type" value="Genomic_DNA"/>
</dbReference>